<evidence type="ECO:0000256" key="4">
    <source>
        <dbReference type="ARBA" id="ARBA00023004"/>
    </source>
</evidence>
<dbReference type="Pfam" id="PF01869">
    <property type="entry name" value="BcrAD_BadFG"/>
    <property type="match status" value="1"/>
</dbReference>
<keyword evidence="3" id="KW-0479">Metal-binding</keyword>
<dbReference type="FunFam" id="3.30.420.40:FF:000217">
    <property type="entry name" value="2-hydroxyisocaproyl-CoA dehydratase activator"/>
    <property type="match status" value="1"/>
</dbReference>
<dbReference type="Gene3D" id="3.30.420.40">
    <property type="match status" value="2"/>
</dbReference>
<comment type="cofactor">
    <cofactor evidence="1">
        <name>[4Fe-4S] cluster</name>
        <dbReference type="ChEBI" id="CHEBI:49883"/>
    </cofactor>
</comment>
<dbReference type="Proteomes" id="UP000053326">
    <property type="component" value="Unassembled WGS sequence"/>
</dbReference>
<evidence type="ECO:0000256" key="1">
    <source>
        <dbReference type="ARBA" id="ARBA00001966"/>
    </source>
</evidence>
<dbReference type="InterPro" id="IPR043129">
    <property type="entry name" value="ATPase_NBD"/>
</dbReference>
<keyword evidence="5" id="KW-0411">Iron-sulfur</keyword>
<evidence type="ECO:0000259" key="6">
    <source>
        <dbReference type="Pfam" id="PF01869"/>
    </source>
</evidence>
<evidence type="ECO:0000256" key="2">
    <source>
        <dbReference type="ARBA" id="ARBA00011738"/>
    </source>
</evidence>
<sequence>MITAGIDVGSLTTDAVLLEGEEVLAYSIVNTGSQTQVAVEHAYKEALAKAGLDARDVAYVVATGYGRMSVPFADGQVTEITCHGRGSAFLAPEVRTVIDIGGQDSKVIKLDGQGSVVDFLMNDKCAAGTGRFLEVMAERLGLPIEDLAAEDEKASGAAAISSMCTVFAESEVVSLIAQGVSRSEIVRGLHRAIADRIGAMANRLGLAPRVMMTGGVAKNSGVVRALTERLGMEVVVPPEPQIVGALGAALIARMKVEKRGL</sequence>
<comment type="caution">
    <text evidence="7">The sequence shown here is derived from an EMBL/GenBank/DDBJ whole genome shotgun (WGS) entry which is preliminary data.</text>
</comment>
<accession>A0A101FGU3</accession>
<dbReference type="NCBIfam" id="TIGR00241">
    <property type="entry name" value="CoA_E_activ"/>
    <property type="match status" value="1"/>
</dbReference>
<dbReference type="PANTHER" id="PTHR32329">
    <property type="entry name" value="BIFUNCTIONAL PROTEIN [INCLUDES 2-HYDROXYACYL-COA DEHYDRATASE (N-TER) AND ITS ACTIVATOR DOMAIN (C_TERM)-RELATED"/>
    <property type="match status" value="1"/>
</dbReference>
<dbReference type="PATRIC" id="fig|85874.4.peg.1643"/>
<dbReference type="SUPFAM" id="SSF53067">
    <property type="entry name" value="Actin-like ATPase domain"/>
    <property type="match status" value="1"/>
</dbReference>
<gene>
    <name evidence="7" type="ORF">XD66_0495</name>
</gene>
<evidence type="ECO:0000256" key="5">
    <source>
        <dbReference type="ARBA" id="ARBA00023014"/>
    </source>
</evidence>
<organism evidence="7 8">
    <name type="scientific">Thermacetogenium phaeum</name>
    <dbReference type="NCBI Taxonomy" id="85874"/>
    <lineage>
        <taxon>Bacteria</taxon>
        <taxon>Bacillati</taxon>
        <taxon>Bacillota</taxon>
        <taxon>Clostridia</taxon>
        <taxon>Thermoanaerobacterales</taxon>
        <taxon>Thermoanaerobacteraceae</taxon>
        <taxon>Thermacetogenium</taxon>
    </lineage>
</organism>
<protein>
    <submittedName>
        <fullName evidence="7">Activator of (R)-2-hydroxyglutaryl-CoA dehydratase HgdC</fullName>
    </submittedName>
</protein>
<dbReference type="EMBL" id="LGFO01000040">
    <property type="protein sequence ID" value="KUK36799.1"/>
    <property type="molecule type" value="Genomic_DNA"/>
</dbReference>
<evidence type="ECO:0000313" key="7">
    <source>
        <dbReference type="EMBL" id="KUK36799.1"/>
    </source>
</evidence>
<name>A0A101FGU3_9THEO</name>
<dbReference type="InterPro" id="IPR051805">
    <property type="entry name" value="Dehydratase_Activator_Redct"/>
</dbReference>
<dbReference type="InterPro" id="IPR008275">
    <property type="entry name" value="CoA_E_activase_dom"/>
</dbReference>
<evidence type="ECO:0000256" key="3">
    <source>
        <dbReference type="ARBA" id="ARBA00022723"/>
    </source>
</evidence>
<reference evidence="8" key="1">
    <citation type="journal article" date="2015" name="MBio">
        <title>Genome-Resolved Metagenomic Analysis Reveals Roles for Candidate Phyla and Other Microbial Community Members in Biogeochemical Transformations in Oil Reservoirs.</title>
        <authorList>
            <person name="Hu P."/>
            <person name="Tom L."/>
            <person name="Singh A."/>
            <person name="Thomas B.C."/>
            <person name="Baker B.J."/>
            <person name="Piceno Y.M."/>
            <person name="Andersen G.L."/>
            <person name="Banfield J.F."/>
        </authorList>
    </citation>
    <scope>NUCLEOTIDE SEQUENCE [LARGE SCALE GENOMIC DNA]</scope>
</reference>
<dbReference type="CDD" id="cd24036">
    <property type="entry name" value="ASKHA_NBD_BcrAD_BadFG_HgdC_HadI"/>
    <property type="match status" value="1"/>
</dbReference>
<proteinExistence type="predicted"/>
<evidence type="ECO:0000313" key="8">
    <source>
        <dbReference type="Proteomes" id="UP000053326"/>
    </source>
</evidence>
<dbReference type="AlphaFoldDB" id="A0A101FGU3"/>
<dbReference type="GO" id="GO:0046872">
    <property type="term" value="F:metal ion binding"/>
    <property type="evidence" value="ECO:0007669"/>
    <property type="project" value="UniProtKB-KW"/>
</dbReference>
<dbReference type="InterPro" id="IPR002731">
    <property type="entry name" value="ATPase_BadF"/>
</dbReference>
<dbReference type="PANTHER" id="PTHR32329:SF2">
    <property type="entry name" value="BIFUNCTIONAL PROTEIN [INCLUDES 2-HYDROXYACYL-COA DEHYDRATASE (N-TER) AND ITS ACTIVATOR DOMAIN (C_TERM)"/>
    <property type="match status" value="1"/>
</dbReference>
<keyword evidence="4" id="KW-0408">Iron</keyword>
<comment type="subunit">
    <text evidence="2">Homodimer.</text>
</comment>
<feature type="domain" description="ATPase BadF/BadG/BcrA/BcrD type" evidence="6">
    <location>
        <begin position="5"/>
        <end position="252"/>
    </location>
</feature>
<dbReference type="GO" id="GO:0051536">
    <property type="term" value="F:iron-sulfur cluster binding"/>
    <property type="evidence" value="ECO:0007669"/>
    <property type="project" value="UniProtKB-KW"/>
</dbReference>